<dbReference type="PANTHER" id="PTHR10856:SF0">
    <property type="entry name" value="CORONIN"/>
    <property type="match status" value="1"/>
</dbReference>
<proteinExistence type="evidence at transcript level"/>
<dbReference type="EMBL" id="LR784128">
    <property type="protein sequence ID" value="CAB3233020.1"/>
    <property type="molecule type" value="mRNA"/>
</dbReference>
<evidence type="ECO:0000256" key="6">
    <source>
        <dbReference type="PROSITE-ProRule" id="PRU00221"/>
    </source>
</evidence>
<feature type="compositionally biased region" description="Acidic residues" evidence="8">
    <location>
        <begin position="477"/>
        <end position="492"/>
    </location>
</feature>
<dbReference type="Pfam" id="PF12894">
    <property type="entry name" value="ANAPC4_WD40"/>
    <property type="match status" value="1"/>
</dbReference>
<keyword evidence="3 7" id="KW-0677">Repeat</keyword>
<dbReference type="SMART" id="SM01167">
    <property type="entry name" value="DUF1900"/>
    <property type="match status" value="1"/>
</dbReference>
<dbReference type="InterPro" id="IPR015048">
    <property type="entry name" value="DUF1899"/>
</dbReference>
<organism evidence="10">
    <name type="scientific">Phallusia mammillata</name>
    <dbReference type="NCBI Taxonomy" id="59560"/>
    <lineage>
        <taxon>Eukaryota</taxon>
        <taxon>Metazoa</taxon>
        <taxon>Chordata</taxon>
        <taxon>Tunicata</taxon>
        <taxon>Ascidiacea</taxon>
        <taxon>Phlebobranchia</taxon>
        <taxon>Ascidiidae</taxon>
        <taxon>Phallusia</taxon>
    </lineage>
</organism>
<evidence type="ECO:0000259" key="9">
    <source>
        <dbReference type="SMART" id="SM01166"/>
    </source>
</evidence>
<gene>
    <name evidence="10" type="primary">Coro1b</name>
</gene>
<dbReference type="InterPro" id="IPR015505">
    <property type="entry name" value="Coronin"/>
</dbReference>
<evidence type="ECO:0000256" key="2">
    <source>
        <dbReference type="ARBA" id="ARBA00022574"/>
    </source>
</evidence>
<dbReference type="PROSITE" id="PS50082">
    <property type="entry name" value="WD_REPEATS_2"/>
    <property type="match status" value="2"/>
</dbReference>
<evidence type="ECO:0000256" key="5">
    <source>
        <dbReference type="ARBA" id="ARBA00023203"/>
    </source>
</evidence>
<evidence type="ECO:0000256" key="8">
    <source>
        <dbReference type="SAM" id="MobiDB-lite"/>
    </source>
</evidence>
<dbReference type="Pfam" id="PF16300">
    <property type="entry name" value="WD40_4"/>
    <property type="match status" value="1"/>
</dbReference>
<dbReference type="AlphaFoldDB" id="A0A6F9DAF3"/>
<feature type="compositionally biased region" description="Polar residues" evidence="8">
    <location>
        <begin position="425"/>
        <end position="438"/>
    </location>
</feature>
<accession>A0A6F9DAF3</accession>
<dbReference type="SUPFAM" id="SSF50978">
    <property type="entry name" value="WD40 repeat-like"/>
    <property type="match status" value="1"/>
</dbReference>
<keyword evidence="2 6" id="KW-0853">WD repeat</keyword>
<dbReference type="PANTHER" id="PTHR10856">
    <property type="entry name" value="CORONIN"/>
    <property type="match status" value="1"/>
</dbReference>
<evidence type="ECO:0000256" key="7">
    <source>
        <dbReference type="RuleBase" id="RU280818"/>
    </source>
</evidence>
<dbReference type="Gene3D" id="2.130.10.10">
    <property type="entry name" value="YVTN repeat-like/Quinoprotein amine dehydrogenase"/>
    <property type="match status" value="1"/>
</dbReference>
<feature type="region of interest" description="Disordered" evidence="8">
    <location>
        <begin position="459"/>
        <end position="492"/>
    </location>
</feature>
<dbReference type="GO" id="GO:0007015">
    <property type="term" value="P:actin filament organization"/>
    <property type="evidence" value="ECO:0007669"/>
    <property type="project" value="TreeGrafter"/>
</dbReference>
<feature type="domain" description="DUF1899" evidence="9">
    <location>
        <begin position="1"/>
        <end position="66"/>
    </location>
</feature>
<evidence type="ECO:0000256" key="1">
    <source>
        <dbReference type="ARBA" id="ARBA00009482"/>
    </source>
</evidence>
<dbReference type="PROSITE" id="PS50294">
    <property type="entry name" value="WD_REPEATS_REGION"/>
    <property type="match status" value="1"/>
</dbReference>
<keyword evidence="5" id="KW-0009">Actin-binding</keyword>
<evidence type="ECO:0000256" key="3">
    <source>
        <dbReference type="ARBA" id="ARBA00022737"/>
    </source>
</evidence>
<evidence type="ECO:0000256" key="4">
    <source>
        <dbReference type="ARBA" id="ARBA00023054"/>
    </source>
</evidence>
<dbReference type="InterPro" id="IPR015943">
    <property type="entry name" value="WD40/YVTN_repeat-like_dom_sf"/>
</dbReference>
<feature type="compositionally biased region" description="Low complexity" evidence="8">
    <location>
        <begin position="402"/>
        <end position="413"/>
    </location>
</feature>
<dbReference type="SMART" id="SM01166">
    <property type="entry name" value="DUF1899"/>
    <property type="match status" value="1"/>
</dbReference>
<reference evidence="10" key="1">
    <citation type="submission" date="2020-04" db="EMBL/GenBank/DDBJ databases">
        <authorList>
            <person name="Neveu A P."/>
        </authorList>
    </citation>
    <scope>NUCLEOTIDE SEQUENCE</scope>
    <source>
        <tissue evidence="10">Whole embryo</tissue>
    </source>
</reference>
<keyword evidence="4" id="KW-0175">Coiled coil</keyword>
<protein>
    <recommendedName>
        <fullName evidence="7">Coronin</fullName>
    </recommendedName>
</protein>
<dbReference type="GO" id="GO:0051015">
    <property type="term" value="F:actin filament binding"/>
    <property type="evidence" value="ECO:0007669"/>
    <property type="project" value="TreeGrafter"/>
</dbReference>
<evidence type="ECO:0000313" key="10">
    <source>
        <dbReference type="EMBL" id="CAB3233020.1"/>
    </source>
</evidence>
<dbReference type="InterPro" id="IPR036322">
    <property type="entry name" value="WD40_repeat_dom_sf"/>
</dbReference>
<feature type="repeat" description="WD" evidence="6">
    <location>
        <begin position="125"/>
        <end position="167"/>
    </location>
</feature>
<dbReference type="SMART" id="SM00320">
    <property type="entry name" value="WD40"/>
    <property type="match status" value="4"/>
</dbReference>
<sequence>MSYVRQSKFRHVYGQSSKSEGTFTNIKISKNSADSNLCSVNPKFIAIAVSGMGGGPFLVLPLDRVGRLDTDYPMVNGHSNDVIDLAWSPFHDNMVASCSDDCTVKIWLIPDGGLKENLTEPLRDFTGHDKRVNMLLWHPTAENILASACAAGRLLLWDVEAGTLVREMEFSPTFITCLSWNYDGSLLAATTKDKRLLVIDIRQQEVVKEKKDFCLGAKPGKCVFLKDGKIFTTGFGRMSARCYALWDLKNSDKPLCEETIDSNNGVLYPFYDPNNNIIFTVGKGDSDIKYFEIDDKPPYIHYLSLFKTNKSQRGVAWMPKRGLDVMQKEIFRFYKLCQSDSNCEPISMIVPRKSELFQDDIYDDCPNDEPALTAAEWLEGKNSPPKLMSWKPVYDEMKGKSKSNSGSVSTSNKPQRTLSKLPARSQVQVKSHAQNGTQLPEGFDITELLDDVKKLKSTVRKQNRRIAKLEKQLGDVVADDDGKEDGEEEEEE</sequence>
<dbReference type="Pfam" id="PF08953">
    <property type="entry name" value="DUF1899"/>
    <property type="match status" value="1"/>
</dbReference>
<feature type="repeat" description="WD" evidence="6">
    <location>
        <begin position="75"/>
        <end position="107"/>
    </location>
</feature>
<feature type="region of interest" description="Disordered" evidence="8">
    <location>
        <begin position="396"/>
        <end position="443"/>
    </location>
</feature>
<comment type="similarity">
    <text evidence="1 7">Belongs to the WD repeat coronin family.</text>
</comment>
<dbReference type="FunFam" id="2.130.10.10:FF:000502">
    <property type="entry name" value="Coronin"/>
    <property type="match status" value="1"/>
</dbReference>
<dbReference type="InterPro" id="IPR024977">
    <property type="entry name" value="Apc4-like_WD40_dom"/>
</dbReference>
<dbReference type="Pfam" id="PF00400">
    <property type="entry name" value="WD40"/>
    <property type="match status" value="1"/>
</dbReference>
<name>A0A6F9DAF3_9ASCI</name>
<dbReference type="InterPro" id="IPR001680">
    <property type="entry name" value="WD40_rpt"/>
</dbReference>